<keyword evidence="2" id="KW-0378">Hydrolase</keyword>
<dbReference type="InterPro" id="IPR003615">
    <property type="entry name" value="HNH_nuc"/>
</dbReference>
<evidence type="ECO:0000313" key="7">
    <source>
        <dbReference type="Proteomes" id="UP000617355"/>
    </source>
</evidence>
<keyword evidence="6" id="KW-0255">Endonuclease</keyword>
<accession>A0ABQ1QK30</accession>
<organism evidence="6 7">
    <name type="scientific">Sinisalibacter lacisalsi</name>
    <dbReference type="NCBI Taxonomy" id="1526570"/>
    <lineage>
        <taxon>Bacteria</taxon>
        <taxon>Pseudomonadati</taxon>
        <taxon>Pseudomonadota</taxon>
        <taxon>Alphaproteobacteria</taxon>
        <taxon>Rhodobacterales</taxon>
        <taxon>Roseobacteraceae</taxon>
        <taxon>Sinisalibacter</taxon>
    </lineage>
</organism>
<keyword evidence="7" id="KW-1185">Reference proteome</keyword>
<dbReference type="PANTHER" id="PTHR41286:SF1">
    <property type="entry name" value="HNH NUCLEASE YAJD-RELATED"/>
    <property type="match status" value="1"/>
</dbReference>
<comment type="similarity">
    <text evidence="3">Belongs to the HNH nuclease family.</text>
</comment>
<proteinExistence type="inferred from homology"/>
<evidence type="ECO:0000256" key="2">
    <source>
        <dbReference type="ARBA" id="ARBA00022801"/>
    </source>
</evidence>
<keyword evidence="1" id="KW-0540">Nuclease</keyword>
<reference evidence="7" key="1">
    <citation type="journal article" date="2019" name="Int. J. Syst. Evol. Microbiol.">
        <title>The Global Catalogue of Microorganisms (GCM) 10K type strain sequencing project: providing services to taxonomists for standard genome sequencing and annotation.</title>
        <authorList>
            <consortium name="The Broad Institute Genomics Platform"/>
            <consortium name="The Broad Institute Genome Sequencing Center for Infectious Disease"/>
            <person name="Wu L."/>
            <person name="Ma J."/>
        </authorList>
    </citation>
    <scope>NUCLEOTIDE SEQUENCE [LARGE SCALE GENOMIC DNA]</scope>
    <source>
        <strain evidence="7">CGMCC 1.12922</strain>
    </source>
</reference>
<dbReference type="Proteomes" id="UP000617355">
    <property type="component" value="Unassembled WGS sequence"/>
</dbReference>
<name>A0ABQ1QK30_9RHOB</name>
<dbReference type="RefSeq" id="WP_188526886.1">
    <property type="nucleotide sequence ID" value="NZ_BMGI01000002.1"/>
</dbReference>
<dbReference type="EMBL" id="BMGI01000002">
    <property type="protein sequence ID" value="GGD30819.1"/>
    <property type="molecule type" value="Genomic_DNA"/>
</dbReference>
<evidence type="ECO:0000313" key="6">
    <source>
        <dbReference type="EMBL" id="GGD30819.1"/>
    </source>
</evidence>
<sequence length="109" mass="12681">MVVKHHRHSDKVTRSRRWKGLRLEVLRRDGFACVMCGARGRLEVDHIKPVRSHPELSFDLGNLQALCPSCHTRKTRVEIGLGREDPAREAWKKLVRETGRHEHERKSDA</sequence>
<dbReference type="Gene3D" id="1.10.30.50">
    <property type="match status" value="1"/>
</dbReference>
<dbReference type="PANTHER" id="PTHR41286">
    <property type="entry name" value="HNH NUCLEASE YAJD-RELATED"/>
    <property type="match status" value="1"/>
</dbReference>
<evidence type="ECO:0000256" key="1">
    <source>
        <dbReference type="ARBA" id="ARBA00022722"/>
    </source>
</evidence>
<dbReference type="SMART" id="SM00507">
    <property type="entry name" value="HNHc"/>
    <property type="match status" value="1"/>
</dbReference>
<evidence type="ECO:0000259" key="5">
    <source>
        <dbReference type="SMART" id="SM00507"/>
    </source>
</evidence>
<dbReference type="CDD" id="cd00085">
    <property type="entry name" value="HNHc"/>
    <property type="match status" value="1"/>
</dbReference>
<dbReference type="Pfam" id="PF01844">
    <property type="entry name" value="HNH"/>
    <property type="match status" value="1"/>
</dbReference>
<gene>
    <name evidence="6" type="ORF">GCM10011358_13580</name>
</gene>
<evidence type="ECO:0000256" key="3">
    <source>
        <dbReference type="ARBA" id="ARBA00038412"/>
    </source>
</evidence>
<protein>
    <recommendedName>
        <fullName evidence="4">Putative HNH nuclease YajD</fullName>
    </recommendedName>
</protein>
<dbReference type="InterPro" id="IPR002711">
    <property type="entry name" value="HNH"/>
</dbReference>
<dbReference type="GO" id="GO:0004519">
    <property type="term" value="F:endonuclease activity"/>
    <property type="evidence" value="ECO:0007669"/>
    <property type="project" value="UniProtKB-KW"/>
</dbReference>
<comment type="caution">
    <text evidence="6">The sequence shown here is derived from an EMBL/GenBank/DDBJ whole genome shotgun (WGS) entry which is preliminary data.</text>
</comment>
<evidence type="ECO:0000256" key="4">
    <source>
        <dbReference type="ARBA" id="ARBA00040194"/>
    </source>
</evidence>
<feature type="domain" description="HNH nuclease" evidence="5">
    <location>
        <begin position="20"/>
        <end position="72"/>
    </location>
</feature>